<keyword evidence="3" id="KW-1133">Transmembrane helix</keyword>
<dbReference type="HOGENOM" id="CLU_004913_0_0_12"/>
<dbReference type="GO" id="GO:0097347">
    <property type="term" value="C:TAM protein secretion complex"/>
    <property type="evidence" value="ECO:0007669"/>
    <property type="project" value="TreeGrafter"/>
</dbReference>
<evidence type="ECO:0000259" key="5">
    <source>
        <dbReference type="Pfam" id="PF04357"/>
    </source>
</evidence>
<keyword evidence="4" id="KW-0472">Membrane</keyword>
<proteinExistence type="predicted"/>
<dbReference type="Pfam" id="PF04357">
    <property type="entry name" value="TamB"/>
    <property type="match status" value="1"/>
</dbReference>
<dbReference type="PANTHER" id="PTHR36985">
    <property type="entry name" value="TRANSLOCATION AND ASSEMBLY MODULE SUBUNIT TAMB"/>
    <property type="match status" value="1"/>
</dbReference>
<sequence>MTKRLPSSFLLLIFVTSFLVLSWAVSLTLRHSATPSLQFLVTQVVHDFESRWDIEVSYGAIEPYIFPFVKIKHVELRDPQERFVVYVGEGVLTYSALALLRGDVSSLVKKIELTDVHVFWNAGETPPTEDAASSHSRLTSSLSLQRVLSSLPSEVLIRRGTFQMVLPDQSRIMGRDLRVDIAPGNDGSARYSLSASLFLDVSHETAAYYEGVLPERTFFVPIRARGTFSPDIPSMEMELSCSLQGTRMELSTQRFLLSIKNDAISFQNLQASVPYDLLGEYEWSSSTLNVMVLTEDFQPSSQLRGSLLESMPANLKFFLEATYSTHLQISYHLPSRTLRYTGSGSASFLSKDLHSIAFSLDGENSRIHLDYLTAFTRYGRASMEGLVDIHPFSFQGRLHISEARPPGMSSFERMSGRFNVNISGSKEAIKGYAFSGDASWGGFELSRAELSFEGDIVRQEYALNVLLLPRKGEGYVYGETHLFPTSGPSSLRGQGLLLFRDLSLSDLTLALSGSQRRWHPLIPEQATIRGALEFDFDASRYRVSSMEDIVLSISEEADASLSLSLTPDQLSLSSSGTLYTVPFQGTFSLMLRDTQRFSGELLVENILYRFSGILRENRFSLSGDNLTFLLEEKEGRWVFRGKTRTLPLPMMPGQSPPQVSVDLSGEFHTAEEWWIYVPYLRVTDLFLLPSVRGNLSGRIAIDPSGIEAFDLSYGDSYSNLEGSMSLVLPEGLEGLLSRRRLAGEIVLQSKTSRERYGLQADISSSRIDLTVHAREAPLGRWTREKARGRLTATVNLEGPWNDPDLEGTVTLIEGSINGIPLAANGSFEKRSSTMSISLSELLLAQHRLSGFHLTYDLSSGTFRGETDLSLAVGRTTQSTPVSLYGTVEQRYEDLSLFLHSLPSLSCTGSLVLHKVSLVEGQPVWRFLFAYTRAGVTLRGGPSNAASLAFSFEEGTLDASFSSPLPLQGSIKGTIREEHLSLTLAFSRIDVKSFQPLFDLGVVRIREGILTGEVSLEGDPRDPTLTGNLEGRDLRGVFFLVPEEISSERLELEFQGEGFQILPSRITAGDATVILSGAFTREAWSLPFFQISIATLSPNRLHILYDFGTLQVDGYAAGFVTIEQTPQYLSIAGDILAESTVVTLAQRRTEAPGKGEPVPLEIDLRIQSGPDVQFVWPTRTLPILRLYADTGERLRYTAHGGEGSFSLEGNIGLRGGEVFYFERSFYVREGSILFQENQDKFDPRITVRAEMRDFYKGDPIRIYLVSYNTPLSQFSPRFESDPPLPPEDLNIVLGQRFNEEFAEGFLSPVSLVGLTTDLVSQFALMREFETSVKKTFGLDVFSVRTHLFQNVLESALQSPEYPLDRQSPSLGKYLDNTTILVGKYLGSDVFLESLFQIAAENPLASEVRSFGGFEVNVEVTVEWDTPFFLLSWKFAPEHPEELFIPDQTISLKWRFTY</sequence>
<feature type="domain" description="Translocation and assembly module TamB C-terminal" evidence="5">
    <location>
        <begin position="1043"/>
        <end position="1422"/>
    </location>
</feature>
<comment type="subcellular location">
    <subcellularLocation>
        <location evidence="1">Membrane</location>
        <topology evidence="1">Single-pass membrane protein</topology>
    </subcellularLocation>
</comment>
<reference evidence="6 7" key="2">
    <citation type="journal article" date="2010" name="J. Bacteriol.">
        <title>Genome sequence of the polysaccharide-degrading, thermophilic anaerobe Spirochaeta thermophila DSM 6192.</title>
        <authorList>
            <person name="Angelov A."/>
            <person name="Liebl S."/>
            <person name="Ballschmiter M."/>
            <person name="Bomeke M."/>
            <person name="Lehmann R."/>
            <person name="Liesegang H."/>
            <person name="Daniel R."/>
            <person name="Liebl W."/>
        </authorList>
    </citation>
    <scope>NUCLEOTIDE SEQUENCE [LARGE SCALE GENOMIC DNA]</scope>
    <source>
        <strain evidence="7">ATCC 49972 / DSM 6192 / RI 19.B1</strain>
    </source>
</reference>
<dbReference type="GO" id="GO:0009306">
    <property type="term" value="P:protein secretion"/>
    <property type="evidence" value="ECO:0007669"/>
    <property type="project" value="InterPro"/>
</dbReference>
<organism evidence="6 7">
    <name type="scientific">Winmispira thermophila (strain ATCC 49972 / DSM 6192 / RI 19.B1)</name>
    <name type="common">Spirochaeta thermophila</name>
    <dbReference type="NCBI Taxonomy" id="665571"/>
    <lineage>
        <taxon>Bacteria</taxon>
        <taxon>Pseudomonadati</taxon>
        <taxon>Spirochaetota</taxon>
        <taxon>Spirochaetia</taxon>
        <taxon>Winmispirales</taxon>
        <taxon>Winmispiraceae</taxon>
        <taxon>Winmispira</taxon>
    </lineage>
</organism>
<dbReference type="PANTHER" id="PTHR36985:SF1">
    <property type="entry name" value="TRANSLOCATION AND ASSEMBLY MODULE SUBUNIT TAMB"/>
    <property type="match status" value="1"/>
</dbReference>
<evidence type="ECO:0000256" key="3">
    <source>
        <dbReference type="ARBA" id="ARBA00022989"/>
    </source>
</evidence>
<dbReference type="eggNOG" id="COG2911">
    <property type="taxonomic scope" value="Bacteria"/>
</dbReference>
<name>E0RST4_WINT6</name>
<evidence type="ECO:0000256" key="1">
    <source>
        <dbReference type="ARBA" id="ARBA00004167"/>
    </source>
</evidence>
<gene>
    <name evidence="6" type="ordered locus">STHERM_c11270</name>
</gene>
<dbReference type="PaxDb" id="665571-STHERM_c11270"/>
<evidence type="ECO:0000256" key="2">
    <source>
        <dbReference type="ARBA" id="ARBA00022692"/>
    </source>
</evidence>
<protein>
    <recommendedName>
        <fullName evidence="5">Translocation and assembly module TamB C-terminal domain-containing protein</fullName>
    </recommendedName>
</protein>
<evidence type="ECO:0000256" key="4">
    <source>
        <dbReference type="ARBA" id="ARBA00023136"/>
    </source>
</evidence>
<keyword evidence="2" id="KW-0812">Transmembrane</keyword>
<dbReference type="KEGG" id="sta:STHERM_c11270"/>
<evidence type="ECO:0000313" key="7">
    <source>
        <dbReference type="Proteomes" id="UP000001296"/>
    </source>
</evidence>
<dbReference type="InterPro" id="IPR007452">
    <property type="entry name" value="TamB_C"/>
</dbReference>
<dbReference type="GO" id="GO:0005886">
    <property type="term" value="C:plasma membrane"/>
    <property type="evidence" value="ECO:0007669"/>
    <property type="project" value="InterPro"/>
</dbReference>
<dbReference type="Proteomes" id="UP000001296">
    <property type="component" value="Chromosome"/>
</dbReference>
<evidence type="ECO:0000313" key="6">
    <source>
        <dbReference type="EMBL" id="ADN02072.1"/>
    </source>
</evidence>
<dbReference type="EMBL" id="CP001698">
    <property type="protein sequence ID" value="ADN02072.1"/>
    <property type="molecule type" value="Genomic_DNA"/>
</dbReference>
<accession>E0RST4</accession>
<reference key="1">
    <citation type="submission" date="2009-08" db="EMBL/GenBank/DDBJ databases">
        <title>The genome sequence of Spirochaeta thermophila DSM6192.</title>
        <authorList>
            <person name="Angelov A."/>
            <person name="Mientus M."/>
            <person name="Wittenberg S."/>
            <person name="Lehmann R."/>
            <person name="Liesegang H."/>
            <person name="Daniel R."/>
            <person name="Liebl W."/>
        </authorList>
    </citation>
    <scope>NUCLEOTIDE SEQUENCE</scope>
    <source>
        <strain>DSM 6192</strain>
    </source>
</reference>